<keyword evidence="1" id="KW-0812">Transmembrane</keyword>
<evidence type="ECO:0000313" key="3">
    <source>
        <dbReference type="Proteomes" id="UP000003704"/>
    </source>
</evidence>
<reference evidence="2 3" key="1">
    <citation type="journal article" date="2012" name="J. Bacteriol.">
        <title>Genome Sequence of n-Alkane-Degrading Hydrocarboniphaga effusa Strain AP103T (ATCC BAA-332T).</title>
        <authorList>
            <person name="Chang H.K."/>
            <person name="Zylstra G.J."/>
            <person name="Chae J.C."/>
        </authorList>
    </citation>
    <scope>NUCLEOTIDE SEQUENCE [LARGE SCALE GENOMIC DNA]</scope>
    <source>
        <strain evidence="2 3">AP103</strain>
    </source>
</reference>
<evidence type="ECO:0000256" key="1">
    <source>
        <dbReference type="SAM" id="Phobius"/>
    </source>
</evidence>
<protein>
    <recommendedName>
        <fullName evidence="4">Spirocyclase, AveC family</fullName>
    </recommendedName>
</protein>
<evidence type="ECO:0000313" key="2">
    <source>
        <dbReference type="EMBL" id="EIT70813.1"/>
    </source>
</evidence>
<organism evidence="2 3">
    <name type="scientific">Hydrocarboniphaga effusa AP103</name>
    <dbReference type="NCBI Taxonomy" id="1172194"/>
    <lineage>
        <taxon>Bacteria</taxon>
        <taxon>Pseudomonadati</taxon>
        <taxon>Pseudomonadota</taxon>
        <taxon>Gammaproteobacteria</taxon>
        <taxon>Nevskiales</taxon>
        <taxon>Nevskiaceae</taxon>
        <taxon>Hydrocarboniphaga</taxon>
    </lineage>
</organism>
<dbReference type="InterPro" id="IPR033459">
    <property type="entry name" value="AveC-like"/>
</dbReference>
<keyword evidence="3" id="KW-1185">Reference proteome</keyword>
<accession>I8TA96</accession>
<keyword evidence="1" id="KW-1133">Transmembrane helix</keyword>
<gene>
    <name evidence="2" type="ORF">WQQ_09500</name>
</gene>
<comment type="caution">
    <text evidence="2">The sequence shown here is derived from an EMBL/GenBank/DDBJ whole genome shotgun (WGS) entry which is preliminary data.</text>
</comment>
<name>I8TA96_9GAMM</name>
<dbReference type="Proteomes" id="UP000003704">
    <property type="component" value="Unassembled WGS sequence"/>
</dbReference>
<keyword evidence="1" id="KW-0472">Membrane</keyword>
<feature type="transmembrane region" description="Helical" evidence="1">
    <location>
        <begin position="286"/>
        <end position="311"/>
    </location>
</feature>
<dbReference type="STRING" id="1172194.WQQ_09500"/>
<proteinExistence type="predicted"/>
<evidence type="ECO:0008006" key="4">
    <source>
        <dbReference type="Google" id="ProtNLM"/>
    </source>
</evidence>
<feature type="transmembrane region" description="Helical" evidence="1">
    <location>
        <begin position="246"/>
        <end position="265"/>
    </location>
</feature>
<feature type="transmembrane region" description="Helical" evidence="1">
    <location>
        <begin position="67"/>
        <end position="89"/>
    </location>
</feature>
<feature type="transmembrane region" description="Helical" evidence="1">
    <location>
        <begin position="191"/>
        <end position="210"/>
    </location>
</feature>
<dbReference type="Pfam" id="PF17198">
    <property type="entry name" value="AveC_like"/>
    <property type="match status" value="1"/>
</dbReference>
<dbReference type="EMBL" id="AKGD01000001">
    <property type="protein sequence ID" value="EIT70813.1"/>
    <property type="molecule type" value="Genomic_DNA"/>
</dbReference>
<sequence length="358" mass="39714">MVSERVPIAMTNATSTLSASTAIESRPVLWWATLGACFLVLQLWVLGSWMLSSRFVASDPGPDTLSAVAVIMQWLICLSFGIGGVWAVFNLGRSLLRGERFSGFQVLMLGTWTATWQDPTLNLFRPIFVYNSHYWNRGSWSEFVPFWMSPNGSKMPEPIFWQMGCYIIMQPQLVLFTMGVIYALRRRCPQLGLASTLLIALVACGAFNTLNELVLVFGEVFAYPGVVHDWSLFPGTQYQYPVYEGFLWAIGTTACAALFCFPDANGHTLVERSIGKLQLSTRKENLLRVLAAGGFINIALFFYIFCCLLISTHIDTWPELPSYFSSGICGEGTGYPCPTKGAAIPTVQMAPDLNLSRP</sequence>
<dbReference type="AlphaFoldDB" id="I8TA96"/>
<feature type="transmembrane region" description="Helical" evidence="1">
    <location>
        <begin position="28"/>
        <end position="47"/>
    </location>
</feature>